<dbReference type="Pfam" id="PF00733">
    <property type="entry name" value="Asn_synthase"/>
    <property type="match status" value="1"/>
</dbReference>
<evidence type="ECO:0000256" key="3">
    <source>
        <dbReference type="ARBA" id="ARBA00012737"/>
    </source>
</evidence>
<dbReference type="CDD" id="cd00712">
    <property type="entry name" value="AsnB"/>
    <property type="match status" value="1"/>
</dbReference>
<dbReference type="GO" id="GO:0004066">
    <property type="term" value="F:asparagine synthase (glutamine-hydrolyzing) activity"/>
    <property type="evidence" value="ECO:0007669"/>
    <property type="project" value="UniProtKB-EC"/>
</dbReference>
<keyword evidence="5 9" id="KW-0067">ATP-binding</keyword>
<dbReference type="RefSeq" id="WP_107959917.1">
    <property type="nucleotide sequence ID" value="NZ_QAOG01000009.1"/>
</dbReference>
<dbReference type="InterPro" id="IPR051786">
    <property type="entry name" value="ASN_synthetase/amidase"/>
</dbReference>
<dbReference type="GO" id="GO:0006529">
    <property type="term" value="P:asparagine biosynthetic process"/>
    <property type="evidence" value="ECO:0007669"/>
    <property type="project" value="UniProtKB-KW"/>
</dbReference>
<keyword evidence="4 9" id="KW-0547">Nucleotide-binding</keyword>
<comment type="catalytic activity">
    <reaction evidence="7">
        <text>L-aspartate + L-glutamine + ATP + H2O = L-asparagine + L-glutamate + AMP + diphosphate + H(+)</text>
        <dbReference type="Rhea" id="RHEA:12228"/>
        <dbReference type="ChEBI" id="CHEBI:15377"/>
        <dbReference type="ChEBI" id="CHEBI:15378"/>
        <dbReference type="ChEBI" id="CHEBI:29985"/>
        <dbReference type="ChEBI" id="CHEBI:29991"/>
        <dbReference type="ChEBI" id="CHEBI:30616"/>
        <dbReference type="ChEBI" id="CHEBI:33019"/>
        <dbReference type="ChEBI" id="CHEBI:58048"/>
        <dbReference type="ChEBI" id="CHEBI:58359"/>
        <dbReference type="ChEBI" id="CHEBI:456215"/>
        <dbReference type="EC" id="6.3.5.4"/>
    </reaction>
</comment>
<evidence type="ECO:0000256" key="1">
    <source>
        <dbReference type="ARBA" id="ARBA00005187"/>
    </source>
</evidence>
<accession>A0A2T5GG34</accession>
<organism evidence="12 13">
    <name type="scientific">Sphingomonas aurantiaca</name>
    <dbReference type="NCBI Taxonomy" id="185949"/>
    <lineage>
        <taxon>Bacteria</taxon>
        <taxon>Pseudomonadati</taxon>
        <taxon>Pseudomonadota</taxon>
        <taxon>Alphaproteobacteria</taxon>
        <taxon>Sphingomonadales</taxon>
        <taxon>Sphingomonadaceae</taxon>
        <taxon>Sphingomonas</taxon>
    </lineage>
</organism>
<dbReference type="GO" id="GO:0005829">
    <property type="term" value="C:cytosol"/>
    <property type="evidence" value="ECO:0007669"/>
    <property type="project" value="TreeGrafter"/>
</dbReference>
<dbReference type="SUPFAM" id="SSF56235">
    <property type="entry name" value="N-terminal nucleophile aminohydrolases (Ntn hydrolases)"/>
    <property type="match status" value="1"/>
</dbReference>
<dbReference type="SUPFAM" id="SSF52402">
    <property type="entry name" value="Adenine nucleotide alpha hydrolases-like"/>
    <property type="match status" value="1"/>
</dbReference>
<evidence type="ECO:0000256" key="4">
    <source>
        <dbReference type="ARBA" id="ARBA00022741"/>
    </source>
</evidence>
<proteinExistence type="inferred from homology"/>
<dbReference type="PANTHER" id="PTHR43284">
    <property type="entry name" value="ASPARAGINE SYNTHETASE (GLUTAMINE-HYDROLYZING)"/>
    <property type="match status" value="1"/>
</dbReference>
<evidence type="ECO:0000256" key="10">
    <source>
        <dbReference type="PIRSR" id="PIRSR001589-3"/>
    </source>
</evidence>
<comment type="pathway">
    <text evidence="1">Amino-acid biosynthesis; L-asparagine biosynthesis; L-asparagine from L-aspartate (L-Gln route): step 1/1.</text>
</comment>
<dbReference type="Proteomes" id="UP000244189">
    <property type="component" value="Unassembled WGS sequence"/>
</dbReference>
<feature type="active site" description="For GATase activity" evidence="8">
    <location>
        <position position="2"/>
    </location>
</feature>
<gene>
    <name evidence="12" type="ORF">C8J26_3877</name>
</gene>
<evidence type="ECO:0000256" key="6">
    <source>
        <dbReference type="ARBA" id="ARBA00022962"/>
    </source>
</evidence>
<comment type="caution">
    <text evidence="12">The sequence shown here is derived from an EMBL/GenBank/DDBJ whole genome shotgun (WGS) entry which is preliminary data.</text>
</comment>
<dbReference type="InterPro" id="IPR014729">
    <property type="entry name" value="Rossmann-like_a/b/a_fold"/>
</dbReference>
<dbReference type="EC" id="6.3.5.4" evidence="3"/>
<dbReference type="InterPro" id="IPR033738">
    <property type="entry name" value="AsnB_N"/>
</dbReference>
<dbReference type="EMBL" id="QAOG01000009">
    <property type="protein sequence ID" value="PTQ58277.1"/>
    <property type="molecule type" value="Genomic_DNA"/>
</dbReference>
<keyword evidence="8" id="KW-0028">Amino-acid biosynthesis</keyword>
<dbReference type="NCBIfam" id="TIGR01536">
    <property type="entry name" value="asn_synth_AEB"/>
    <property type="match status" value="1"/>
</dbReference>
<sequence>MCGIAGAVGVGPIDLPVAAIMRDTLTHRGPDDSGAWFSDDRRVALLHRRLSIVDLSPLGHQPMEAVSGRYVLVYNGEIYDHLAIRAELEAGGTAPAWRGHSDTETLLAAIEAWGVCRALERATGMFAIALWDRRDGSLTLARDRFGEKPLYYGWAGGMFAFASELGAIRALPGFDNPVDRSALSSLLSRTYIPCPQSIYQGIFKLPPATMVTFTPGAVAQPRTEPFAEGLHDGVTLASYWSYRDIVRGGVSDPYASEGEAIEAVEAALSTAVAGQAIADVPVGAFLSGGFDSSTVVALYQAAAHGKIRTFSIGFEEAGFDEAVYAREVARHFGTEHHEMYVGAADAIAVIPRLPTMYGEPFADSSALPTHLVSAFARKHVTVALSGDGGDELFGGYNRYLHAPRLWRALAPLPHPLRRLVAGAGAQLPDAAWNALGGIAARKRRPPFFGGKVRKALRTAADARGLDDVFASLLDEWHLAATPVLDTDGRRRPPLDLDIPEASDAVRMMYADATSYMPDDILAKVDRAAMAVSLETRVPFLDHHVAAAAARVPIDQKIVGNSTKHVLRQVLYRHAPREMFERPKAGFAMPVGQWLRGPLRDWAEDLLDPVQMRQEGYLDPAPIQLRWQRHLAGTAEDTPALWAVLMFQAWLRQGGAAPGSA</sequence>
<dbReference type="PANTHER" id="PTHR43284:SF1">
    <property type="entry name" value="ASPARAGINE SYNTHETASE"/>
    <property type="match status" value="1"/>
</dbReference>
<dbReference type="AlphaFoldDB" id="A0A2T5GG34"/>
<name>A0A2T5GG34_9SPHN</name>
<evidence type="ECO:0000256" key="9">
    <source>
        <dbReference type="PIRSR" id="PIRSR001589-2"/>
    </source>
</evidence>
<evidence type="ECO:0000259" key="11">
    <source>
        <dbReference type="PROSITE" id="PS51278"/>
    </source>
</evidence>
<feature type="binding site" evidence="9">
    <location>
        <position position="102"/>
    </location>
    <ligand>
        <name>L-glutamine</name>
        <dbReference type="ChEBI" id="CHEBI:58359"/>
    </ligand>
</feature>
<evidence type="ECO:0000256" key="8">
    <source>
        <dbReference type="PIRSR" id="PIRSR001589-1"/>
    </source>
</evidence>
<protein>
    <recommendedName>
        <fullName evidence="3">asparagine synthase (glutamine-hydrolyzing)</fullName>
        <ecNumber evidence="3">6.3.5.4</ecNumber>
    </recommendedName>
</protein>
<keyword evidence="13" id="KW-1185">Reference proteome</keyword>
<dbReference type="Pfam" id="PF13522">
    <property type="entry name" value="GATase_6"/>
    <property type="match status" value="1"/>
</dbReference>
<dbReference type="InterPro" id="IPR006426">
    <property type="entry name" value="Asn_synth_AEB"/>
</dbReference>
<comment type="similarity">
    <text evidence="2">Belongs to the asparagine synthetase family.</text>
</comment>
<dbReference type="PROSITE" id="PS51278">
    <property type="entry name" value="GATASE_TYPE_2"/>
    <property type="match status" value="1"/>
</dbReference>
<evidence type="ECO:0000313" key="12">
    <source>
        <dbReference type="EMBL" id="PTQ58277.1"/>
    </source>
</evidence>
<dbReference type="CDD" id="cd01991">
    <property type="entry name" value="Asn_synthase_B_C"/>
    <property type="match status" value="1"/>
</dbReference>
<dbReference type="InterPro" id="IPR001962">
    <property type="entry name" value="Asn_synthase"/>
</dbReference>
<dbReference type="Gene3D" id="3.40.50.620">
    <property type="entry name" value="HUPs"/>
    <property type="match status" value="1"/>
</dbReference>
<feature type="binding site" evidence="9">
    <location>
        <begin position="385"/>
        <end position="386"/>
    </location>
    <ligand>
        <name>ATP</name>
        <dbReference type="ChEBI" id="CHEBI:30616"/>
    </ligand>
</feature>
<evidence type="ECO:0000256" key="5">
    <source>
        <dbReference type="ARBA" id="ARBA00022840"/>
    </source>
</evidence>
<feature type="binding site" evidence="9">
    <location>
        <position position="312"/>
    </location>
    <ligand>
        <name>ATP</name>
        <dbReference type="ChEBI" id="CHEBI:30616"/>
    </ligand>
</feature>
<feature type="site" description="Important for beta-aspartyl-AMP intermediate formation" evidence="10">
    <location>
        <position position="387"/>
    </location>
</feature>
<dbReference type="Gene3D" id="3.60.20.10">
    <property type="entry name" value="Glutamine Phosphoribosylpyrophosphate, subunit 1, domain 1"/>
    <property type="match status" value="1"/>
</dbReference>
<keyword evidence="8" id="KW-0061">Asparagine biosynthesis</keyword>
<dbReference type="GO" id="GO:0005524">
    <property type="term" value="F:ATP binding"/>
    <property type="evidence" value="ECO:0007669"/>
    <property type="project" value="UniProtKB-KW"/>
</dbReference>
<dbReference type="InterPro" id="IPR017932">
    <property type="entry name" value="GATase_2_dom"/>
</dbReference>
<evidence type="ECO:0000256" key="7">
    <source>
        <dbReference type="ARBA" id="ARBA00048741"/>
    </source>
</evidence>
<dbReference type="PIRSF" id="PIRSF001589">
    <property type="entry name" value="Asn_synthetase_glu-h"/>
    <property type="match status" value="1"/>
</dbReference>
<feature type="domain" description="Glutamine amidotransferase type-2" evidence="11">
    <location>
        <begin position="2"/>
        <end position="216"/>
    </location>
</feature>
<evidence type="ECO:0000256" key="2">
    <source>
        <dbReference type="ARBA" id="ARBA00005752"/>
    </source>
</evidence>
<evidence type="ECO:0000313" key="13">
    <source>
        <dbReference type="Proteomes" id="UP000244189"/>
    </source>
</evidence>
<reference evidence="12 13" key="1">
    <citation type="submission" date="2018-04" db="EMBL/GenBank/DDBJ databases">
        <title>Genomic Encyclopedia of Type Strains, Phase III (KMG-III): the genomes of soil and plant-associated and newly described type strains.</title>
        <authorList>
            <person name="Whitman W."/>
        </authorList>
    </citation>
    <scope>NUCLEOTIDE SEQUENCE [LARGE SCALE GENOMIC DNA]</scope>
    <source>
        <strain evidence="12 13">MA101b</strain>
    </source>
</reference>
<keyword evidence="6 8" id="KW-0315">Glutamine amidotransferase</keyword>
<dbReference type="InterPro" id="IPR029055">
    <property type="entry name" value="Ntn_hydrolases_N"/>
</dbReference>